<dbReference type="PANTHER" id="PTHR11091">
    <property type="entry name" value="OXIDOREDUCTASE-RELATED"/>
    <property type="match status" value="1"/>
</dbReference>
<evidence type="ECO:0000313" key="3">
    <source>
        <dbReference type="EMBL" id="ROP83870.1"/>
    </source>
</evidence>
<keyword evidence="4" id="KW-1185">Reference proteome</keyword>
<evidence type="ECO:0000256" key="2">
    <source>
        <dbReference type="ARBA" id="ARBA00023002"/>
    </source>
</evidence>
<dbReference type="SUPFAM" id="SSF89733">
    <property type="entry name" value="L-sulfolactate dehydrogenase-like"/>
    <property type="match status" value="1"/>
</dbReference>
<organism evidence="3 4">
    <name type="scientific">Stella humosa</name>
    <dbReference type="NCBI Taxonomy" id="94"/>
    <lineage>
        <taxon>Bacteria</taxon>
        <taxon>Pseudomonadati</taxon>
        <taxon>Pseudomonadota</taxon>
        <taxon>Alphaproteobacteria</taxon>
        <taxon>Rhodospirillales</taxon>
        <taxon>Stellaceae</taxon>
        <taxon>Stella</taxon>
    </lineage>
</organism>
<dbReference type="InterPro" id="IPR036111">
    <property type="entry name" value="Mal/L-sulfo/L-lacto_DH-like_sf"/>
</dbReference>
<dbReference type="InterPro" id="IPR043144">
    <property type="entry name" value="Mal/L-sulf/L-lact_DH-like_ah"/>
</dbReference>
<dbReference type="EMBL" id="RJKX01000016">
    <property type="protein sequence ID" value="ROP83870.1"/>
    <property type="molecule type" value="Genomic_DNA"/>
</dbReference>
<dbReference type="PANTHER" id="PTHR11091:SF0">
    <property type="entry name" value="MALATE DEHYDROGENASE"/>
    <property type="match status" value="1"/>
</dbReference>
<dbReference type="Pfam" id="PF02615">
    <property type="entry name" value="Ldh_2"/>
    <property type="match status" value="1"/>
</dbReference>
<keyword evidence="2" id="KW-0560">Oxidoreductase</keyword>
<accession>A0A3N1KZ02</accession>
<gene>
    <name evidence="3" type="ORF">EDC65_4519</name>
</gene>
<protein>
    <submittedName>
        <fullName evidence="3">LDH2 family malate/lactate/ureidoglycolate dehydrogenase</fullName>
    </submittedName>
</protein>
<dbReference type="Proteomes" id="UP000278222">
    <property type="component" value="Unassembled WGS sequence"/>
</dbReference>
<comment type="caution">
    <text evidence="3">The sequence shown here is derived from an EMBL/GenBank/DDBJ whole genome shotgun (WGS) entry which is preliminary data.</text>
</comment>
<evidence type="ECO:0000313" key="4">
    <source>
        <dbReference type="Proteomes" id="UP000278222"/>
    </source>
</evidence>
<dbReference type="Gene3D" id="1.10.1530.10">
    <property type="match status" value="1"/>
</dbReference>
<dbReference type="InterPro" id="IPR003767">
    <property type="entry name" value="Malate/L-lactate_DH-like"/>
</dbReference>
<reference evidence="3 4" key="1">
    <citation type="submission" date="2018-11" db="EMBL/GenBank/DDBJ databases">
        <title>Genomic Encyclopedia of Type Strains, Phase IV (KMG-IV): sequencing the most valuable type-strain genomes for metagenomic binning, comparative biology and taxonomic classification.</title>
        <authorList>
            <person name="Goeker M."/>
        </authorList>
    </citation>
    <scope>NUCLEOTIDE SEQUENCE [LARGE SCALE GENOMIC DNA]</scope>
    <source>
        <strain evidence="3 4">DSM 5900</strain>
    </source>
</reference>
<dbReference type="Gene3D" id="3.30.1370.60">
    <property type="entry name" value="Hypothetical oxidoreductase yiak, domain 2"/>
    <property type="match status" value="1"/>
</dbReference>
<sequence>MDTISPLPLVPADRLHRQIETILVAWGMDQAIAAATAGVMVDTDLRGIDSHGVTMLLGYEERLHAGRLNMQAVPRVVRESPVTALMDAGGGLGHYPSLSAMDLAIDKARRMGVALVAVRNSNHYGAAGAYALRAAEAGLIGITGTGSRTRCVVPTGARDAMFATNPIAFAAPTRRNRPFVLDMATSTVAVGKVNICWLNDRPVPAGWVVDEQGRAVTDAEAARRYCLRLVEGGVTPLGGLPAMSSHKGYGLAAMIEILSTQLSGAIYCGTAADDPRAKATPYDDLGHFFLAVDPRAFRPDGAFEDELDEMMDLLRAAPPVDPAKPVLVAGDPEWANFDRRRVDGIPMPVKLVEHVQAIAERAGVAFVLG</sequence>
<comment type="similarity">
    <text evidence="1">Belongs to the LDH2/MDH2 oxidoreductase family.</text>
</comment>
<evidence type="ECO:0000256" key="1">
    <source>
        <dbReference type="ARBA" id="ARBA00006056"/>
    </source>
</evidence>
<dbReference type="OrthoDB" id="9811519at2"/>
<dbReference type="InterPro" id="IPR043143">
    <property type="entry name" value="Mal/L-sulf/L-lact_DH-like_NADP"/>
</dbReference>
<dbReference type="GO" id="GO:0016491">
    <property type="term" value="F:oxidoreductase activity"/>
    <property type="evidence" value="ECO:0007669"/>
    <property type="project" value="UniProtKB-KW"/>
</dbReference>
<dbReference type="RefSeq" id="WP_123693769.1">
    <property type="nucleotide sequence ID" value="NZ_AP019700.1"/>
</dbReference>
<name>A0A3N1KZ02_9PROT</name>
<dbReference type="AlphaFoldDB" id="A0A3N1KZ02"/>
<proteinExistence type="inferred from homology"/>